<dbReference type="RefSeq" id="WP_259310710.1">
    <property type="nucleotide sequence ID" value="NZ_CP087164.1"/>
</dbReference>
<feature type="transmembrane region" description="Helical" evidence="2">
    <location>
        <begin position="6"/>
        <end position="25"/>
    </location>
</feature>
<keyword evidence="4" id="KW-1185">Reference proteome</keyword>
<proteinExistence type="predicted"/>
<evidence type="ECO:0000313" key="4">
    <source>
        <dbReference type="Proteomes" id="UP001162834"/>
    </source>
</evidence>
<dbReference type="AlphaFoldDB" id="A0A9E7C1I6"/>
<reference evidence="3" key="1">
    <citation type="journal article" date="2022" name="Int. J. Syst. Evol. Microbiol.">
        <title>Pseudomonas aegrilactucae sp. nov. and Pseudomonas morbosilactucae sp. nov., pathogens causing bacterial rot of lettuce in Japan.</title>
        <authorList>
            <person name="Sawada H."/>
            <person name="Fujikawa T."/>
            <person name="Satou M."/>
        </authorList>
    </citation>
    <scope>NUCLEOTIDE SEQUENCE</scope>
    <source>
        <strain evidence="3">0166_1</strain>
    </source>
</reference>
<organism evidence="3 4">
    <name type="scientific">Capillimicrobium parvum</name>
    <dbReference type="NCBI Taxonomy" id="2884022"/>
    <lineage>
        <taxon>Bacteria</taxon>
        <taxon>Bacillati</taxon>
        <taxon>Actinomycetota</taxon>
        <taxon>Thermoleophilia</taxon>
        <taxon>Solirubrobacterales</taxon>
        <taxon>Capillimicrobiaceae</taxon>
        <taxon>Capillimicrobium</taxon>
    </lineage>
</organism>
<evidence type="ECO:0000256" key="2">
    <source>
        <dbReference type="SAM" id="Phobius"/>
    </source>
</evidence>
<dbReference type="Proteomes" id="UP001162834">
    <property type="component" value="Chromosome"/>
</dbReference>
<sequence>MSNLQEIALVAIGILLLIGIGVLIARDARRRAPVADPDHPDGLDHHRRSGVQRKKDRARAQAARRARRNNRH</sequence>
<evidence type="ECO:0000256" key="1">
    <source>
        <dbReference type="SAM" id="MobiDB-lite"/>
    </source>
</evidence>
<keyword evidence="2" id="KW-0812">Transmembrane</keyword>
<feature type="region of interest" description="Disordered" evidence="1">
    <location>
        <begin position="30"/>
        <end position="72"/>
    </location>
</feature>
<gene>
    <name evidence="3" type="ORF">DSM104329_03050</name>
</gene>
<name>A0A9E7C1I6_9ACTN</name>
<evidence type="ECO:0000313" key="3">
    <source>
        <dbReference type="EMBL" id="UGS36642.1"/>
    </source>
</evidence>
<keyword evidence="2" id="KW-1133">Transmembrane helix</keyword>
<feature type="compositionally biased region" description="Basic residues" evidence="1">
    <location>
        <begin position="45"/>
        <end position="72"/>
    </location>
</feature>
<keyword evidence="2" id="KW-0472">Membrane</keyword>
<dbReference type="KEGG" id="sbae:DSM104329_03050"/>
<protein>
    <submittedName>
        <fullName evidence="3">Uncharacterized protein</fullName>
    </submittedName>
</protein>
<dbReference type="EMBL" id="CP087164">
    <property type="protein sequence ID" value="UGS36642.1"/>
    <property type="molecule type" value="Genomic_DNA"/>
</dbReference>
<accession>A0A9E7C1I6</accession>